<evidence type="ECO:0000256" key="3">
    <source>
        <dbReference type="ARBA" id="ARBA00021602"/>
    </source>
</evidence>
<feature type="region of interest" description="Disordered" evidence="10">
    <location>
        <begin position="614"/>
        <end position="640"/>
    </location>
</feature>
<comment type="caution">
    <text evidence="11">The sequence shown here is derived from an EMBL/GenBank/DDBJ whole genome shotgun (WGS) entry which is preliminary data.</text>
</comment>
<comment type="function">
    <text evidence="9">Essential for sperm motility and is involved in the regulation of the beating frequency of motile cilia on the epithelial cells of the respiratory tract. Required for the establishment of radial spokes in sperm flagella.</text>
</comment>
<dbReference type="Pfam" id="PF12018">
    <property type="entry name" value="FAP206"/>
    <property type="match status" value="1"/>
</dbReference>
<comment type="similarity">
    <text evidence="2">Belongs to the CFAP206 family.</text>
</comment>
<dbReference type="GO" id="GO:0007288">
    <property type="term" value="P:sperm axoneme assembly"/>
    <property type="evidence" value="ECO:0007669"/>
    <property type="project" value="TreeGrafter"/>
</dbReference>
<accession>A0A1V4JMI8</accession>
<dbReference type="AlphaFoldDB" id="A0A1V4JMI8"/>
<keyword evidence="4" id="KW-0963">Cytoplasm</keyword>
<dbReference type="OrthoDB" id="10251073at2759"/>
<evidence type="ECO:0000256" key="8">
    <source>
        <dbReference type="ARBA" id="ARBA00023273"/>
    </source>
</evidence>
<proteinExistence type="inferred from homology"/>
<keyword evidence="5" id="KW-0970">Cilium biogenesis/degradation</keyword>
<dbReference type="Proteomes" id="UP000190648">
    <property type="component" value="Unassembled WGS sequence"/>
</dbReference>
<dbReference type="PANTHER" id="PTHR21442:SF0">
    <property type="entry name" value="CILIA- AND FLAGELLA-ASSOCIATED PROTEIN 206"/>
    <property type="match status" value="1"/>
</dbReference>
<name>A0A1V4JMI8_PATFA</name>
<evidence type="ECO:0000256" key="6">
    <source>
        <dbReference type="ARBA" id="ARBA00023069"/>
    </source>
</evidence>
<dbReference type="PANTHER" id="PTHR21442">
    <property type="entry name" value="CILIA- AND FLAGELLA-ASSOCIATED PROTEIN 206"/>
    <property type="match status" value="1"/>
</dbReference>
<dbReference type="GO" id="GO:0036064">
    <property type="term" value="C:ciliary basal body"/>
    <property type="evidence" value="ECO:0007669"/>
    <property type="project" value="TreeGrafter"/>
</dbReference>
<keyword evidence="7" id="KW-0206">Cytoskeleton</keyword>
<protein>
    <recommendedName>
        <fullName evidence="3">Cilia- and flagella-associated protein 206</fullName>
    </recommendedName>
</protein>
<dbReference type="STRING" id="372326.A0A1V4JMI8"/>
<evidence type="ECO:0000256" key="7">
    <source>
        <dbReference type="ARBA" id="ARBA00023212"/>
    </source>
</evidence>
<evidence type="ECO:0000256" key="2">
    <source>
        <dbReference type="ARBA" id="ARBA00010500"/>
    </source>
</evidence>
<dbReference type="EMBL" id="LSYS01006902">
    <property type="protein sequence ID" value="OPJ73314.1"/>
    <property type="molecule type" value="Genomic_DNA"/>
</dbReference>
<keyword evidence="12" id="KW-1185">Reference proteome</keyword>
<evidence type="ECO:0000256" key="9">
    <source>
        <dbReference type="ARBA" id="ARBA00045321"/>
    </source>
</evidence>
<reference evidence="11 12" key="1">
    <citation type="submission" date="2016-02" db="EMBL/GenBank/DDBJ databases">
        <title>Band-tailed pigeon sequencing and assembly.</title>
        <authorList>
            <person name="Soares A.E."/>
            <person name="Novak B.J."/>
            <person name="Rice E.S."/>
            <person name="O'Connell B."/>
            <person name="Chang D."/>
            <person name="Weber S."/>
            <person name="Shapiro B."/>
        </authorList>
    </citation>
    <scope>NUCLEOTIDE SEQUENCE [LARGE SCALE GENOMIC DNA]</scope>
    <source>
        <strain evidence="11">BTP2013</strain>
        <tissue evidence="11">Blood</tissue>
    </source>
</reference>
<dbReference type="GO" id="GO:0003356">
    <property type="term" value="P:regulation of cilium beat frequency"/>
    <property type="evidence" value="ECO:0007669"/>
    <property type="project" value="TreeGrafter"/>
</dbReference>
<gene>
    <name evidence="11" type="ORF">AV530_005694</name>
</gene>
<comment type="subcellular location">
    <subcellularLocation>
        <location evidence="1">Cytoplasm</location>
        <location evidence="1">Cytoskeleton</location>
        <location evidence="1">Cilium axoneme</location>
    </subcellularLocation>
</comment>
<evidence type="ECO:0000256" key="5">
    <source>
        <dbReference type="ARBA" id="ARBA00022794"/>
    </source>
</evidence>
<evidence type="ECO:0000256" key="1">
    <source>
        <dbReference type="ARBA" id="ARBA00004430"/>
    </source>
</evidence>
<evidence type="ECO:0000256" key="4">
    <source>
        <dbReference type="ARBA" id="ARBA00022490"/>
    </source>
</evidence>
<dbReference type="InterPro" id="IPR021897">
    <property type="entry name" value="FAP206"/>
</dbReference>
<evidence type="ECO:0000313" key="11">
    <source>
        <dbReference type="EMBL" id="OPJ73314.1"/>
    </source>
</evidence>
<evidence type="ECO:0000256" key="10">
    <source>
        <dbReference type="SAM" id="MobiDB-lite"/>
    </source>
</evidence>
<keyword evidence="8" id="KW-0966">Cell projection</keyword>
<evidence type="ECO:0000313" key="12">
    <source>
        <dbReference type="Proteomes" id="UP000190648"/>
    </source>
</evidence>
<dbReference type="GO" id="GO:1901317">
    <property type="term" value="P:regulation of flagellated sperm motility"/>
    <property type="evidence" value="ECO:0007669"/>
    <property type="project" value="TreeGrafter"/>
</dbReference>
<keyword evidence="6" id="KW-0969">Cilium</keyword>
<sequence length="659" mass="74824">MKLLQEFPVEALDDGMSGIPPLPLPSEYQSSQGVCLSSMACNQTENVIKKIVREIGQECAARGQSVSETLVAFMVKAVVLDPRNDFNVDQILMEKDVQNLIQLCVTRLLDTTNPSLSTIKMQVYFDMNYANRAEFLREQHHVLEGRLARVLREITDSHPRVQEETENVYRKTVSYVLLSSGLGPPTDIQVVREVTAALQSVFPQTEMNTFISLSKKNKEQQLKNLAMLVTGIRLYNKECGKGGSSIDDLPAVLNEAIPSATQTLDEGLNTCQARAHQYTALLESMQEDQDRCTQLSSFKLKEALFNVRQYEAFLCILLSDVITSAQEVEKMNVQFTATMEQLKNTVQNKVSVNTDEVFPLFIALSNLWTGFQDEMLLLHFLTNMMNNLQQFSEIQSQLFPEDMLSSLLEGMTVKSDEERIRETKGIRVNVLDFKNQEWLFPETIDNFDQLPIQYHSFCAHAIGVKGLTLPGNPAIGILKHRERCYVFSSKEAAYLFAQDPDKFIQLNVEKVKEYAELIQLLELRHQFEDLVSYAQAGNAVRFLIKTTIKCDSSTQTDTHILPPTIVTSYEWNEWELRRKAIKLANLRRKLTHAMQTELSHMRRENSTQVYLPKDVGTQTKRDSSSNVPRPQIFLEGLRGGSSPTTHMVKVDLTRAADET</sequence>
<dbReference type="GO" id="GO:0005930">
    <property type="term" value="C:axoneme"/>
    <property type="evidence" value="ECO:0007669"/>
    <property type="project" value="UniProtKB-SubCell"/>
</dbReference>
<organism evidence="11 12">
    <name type="scientific">Patagioenas fasciata monilis</name>
    <dbReference type="NCBI Taxonomy" id="372326"/>
    <lineage>
        <taxon>Eukaryota</taxon>
        <taxon>Metazoa</taxon>
        <taxon>Chordata</taxon>
        <taxon>Craniata</taxon>
        <taxon>Vertebrata</taxon>
        <taxon>Euteleostomi</taxon>
        <taxon>Archelosauria</taxon>
        <taxon>Archosauria</taxon>
        <taxon>Dinosauria</taxon>
        <taxon>Saurischia</taxon>
        <taxon>Theropoda</taxon>
        <taxon>Coelurosauria</taxon>
        <taxon>Aves</taxon>
        <taxon>Neognathae</taxon>
        <taxon>Neoaves</taxon>
        <taxon>Columbimorphae</taxon>
        <taxon>Columbiformes</taxon>
        <taxon>Columbidae</taxon>
        <taxon>Patagioenas</taxon>
    </lineage>
</organism>